<keyword evidence="2" id="KW-1185">Reference proteome</keyword>
<protein>
    <submittedName>
        <fullName evidence="1">Uncharacterized protein</fullName>
    </submittedName>
</protein>
<dbReference type="PaxDb" id="4113-PGSC0003DMT400060077"/>
<reference evidence="1" key="2">
    <citation type="submission" date="2015-06" db="UniProtKB">
        <authorList>
            <consortium name="EnsemblPlants"/>
        </authorList>
    </citation>
    <scope>IDENTIFICATION</scope>
    <source>
        <strain evidence="1">DM1-3 516 R44</strain>
    </source>
</reference>
<evidence type="ECO:0000313" key="1">
    <source>
        <dbReference type="EnsemblPlants" id="PGSC0003DMT400060077"/>
    </source>
</evidence>
<dbReference type="GO" id="GO:0003723">
    <property type="term" value="F:RNA binding"/>
    <property type="evidence" value="ECO:0000318"/>
    <property type="project" value="GO_Central"/>
</dbReference>
<dbReference type="EnsemblPlants" id="PGSC0003DMT400060077">
    <property type="protein sequence ID" value="PGSC0003DMT400060077"/>
    <property type="gene ID" value="PGSC0003DMG401023369"/>
</dbReference>
<evidence type="ECO:0000313" key="2">
    <source>
        <dbReference type="Proteomes" id="UP000011115"/>
    </source>
</evidence>
<proteinExistence type="predicted"/>
<dbReference type="HOGENOM" id="CLU_1100098_0_0_1"/>
<name>M1C564_SOLTU</name>
<sequence length="253" mass="29628">MRENFLPLRNVYLCRYLQRDLYPHCNFVSKLTVDELFPPNYVWHVQDPKGPWEGDDEVKVDDLMNPHKSVFLKMIMRFRIETNNSRRSFHSWKKGSIDDEVSCPNLKRLYIIRPNSISSLCSHQLQQTSITEGIRLWKIEKLDVSISGQREVLIDDFPEMKTFVQQGIFVSTPSLKWVNYDDKKSEASLFSAPRNKKLVKALPMVRCYDSRKLQEDEVMAALKSVCSLIPHKYRPMMKPDIVLLENEESCLVA</sequence>
<dbReference type="AlphaFoldDB" id="M1C564"/>
<reference evidence="2" key="1">
    <citation type="journal article" date="2011" name="Nature">
        <title>Genome sequence and analysis of the tuber crop potato.</title>
        <authorList>
            <consortium name="The Potato Genome Sequencing Consortium"/>
        </authorList>
    </citation>
    <scope>NUCLEOTIDE SEQUENCE [LARGE SCALE GENOMIC DNA]</scope>
    <source>
        <strain evidence="2">cv. DM1-3 516 R44</strain>
    </source>
</reference>
<dbReference type="InParanoid" id="M1C564"/>
<accession>M1C564</accession>
<organism evidence="1 2">
    <name type="scientific">Solanum tuberosum</name>
    <name type="common">Potato</name>
    <dbReference type="NCBI Taxonomy" id="4113"/>
    <lineage>
        <taxon>Eukaryota</taxon>
        <taxon>Viridiplantae</taxon>
        <taxon>Streptophyta</taxon>
        <taxon>Embryophyta</taxon>
        <taxon>Tracheophyta</taxon>
        <taxon>Spermatophyta</taxon>
        <taxon>Magnoliopsida</taxon>
        <taxon>eudicotyledons</taxon>
        <taxon>Gunneridae</taxon>
        <taxon>Pentapetalae</taxon>
        <taxon>asterids</taxon>
        <taxon>lamiids</taxon>
        <taxon>Solanales</taxon>
        <taxon>Solanaceae</taxon>
        <taxon>Solanoideae</taxon>
        <taxon>Solaneae</taxon>
        <taxon>Solanum</taxon>
    </lineage>
</organism>
<dbReference type="Proteomes" id="UP000011115">
    <property type="component" value="Unassembled WGS sequence"/>
</dbReference>
<dbReference type="Gramene" id="PGSC0003DMT400060077">
    <property type="protein sequence ID" value="PGSC0003DMT400060077"/>
    <property type="gene ID" value="PGSC0003DMG401023369"/>
</dbReference>